<evidence type="ECO:0000256" key="1">
    <source>
        <dbReference type="SAM" id="Phobius"/>
    </source>
</evidence>
<reference evidence="3" key="1">
    <citation type="submission" date="2020-05" db="EMBL/GenBank/DDBJ databases">
        <authorList>
            <person name="Chiriac C."/>
            <person name="Salcher M."/>
            <person name="Ghai R."/>
            <person name="Kavagutti S V."/>
        </authorList>
    </citation>
    <scope>NUCLEOTIDE SEQUENCE</scope>
</reference>
<feature type="transmembrane region" description="Helical" evidence="1">
    <location>
        <begin position="12"/>
        <end position="31"/>
    </location>
</feature>
<keyword evidence="1" id="KW-0812">Transmembrane</keyword>
<proteinExistence type="predicted"/>
<name>A0A6J6TXM5_9ZZZZ</name>
<gene>
    <name evidence="3" type="ORF">UFOPK2786_01311</name>
    <name evidence="2" type="ORF">UFOPK2810_00556</name>
</gene>
<organism evidence="3">
    <name type="scientific">freshwater metagenome</name>
    <dbReference type="NCBI Taxonomy" id="449393"/>
    <lineage>
        <taxon>unclassified sequences</taxon>
        <taxon>metagenomes</taxon>
        <taxon>ecological metagenomes</taxon>
    </lineage>
</organism>
<dbReference type="EMBL" id="CAEZYW010000218">
    <property type="protein sequence ID" value="CAB4751464.1"/>
    <property type="molecule type" value="Genomic_DNA"/>
</dbReference>
<feature type="transmembrane region" description="Helical" evidence="1">
    <location>
        <begin position="43"/>
        <end position="62"/>
    </location>
</feature>
<evidence type="ECO:0000313" key="2">
    <source>
        <dbReference type="EMBL" id="CAB4745226.1"/>
    </source>
</evidence>
<dbReference type="AlphaFoldDB" id="A0A6J6TXM5"/>
<accession>A0A6J6TXM5</accession>
<protein>
    <submittedName>
        <fullName evidence="3">Unannotated protein</fullName>
    </submittedName>
</protein>
<keyword evidence="1" id="KW-1133">Transmembrane helix</keyword>
<evidence type="ECO:0000313" key="3">
    <source>
        <dbReference type="EMBL" id="CAB4751464.1"/>
    </source>
</evidence>
<sequence>MAEETKRQKDDALVAVTTGTVIWMVVGLVLLVLRGRIESGSEWWLWTCAVAVISGAGGILYLRRRRRRTGLDASSIAP</sequence>
<keyword evidence="1" id="KW-0472">Membrane</keyword>
<dbReference type="EMBL" id="CAEZYZ010000072">
    <property type="protein sequence ID" value="CAB4745226.1"/>
    <property type="molecule type" value="Genomic_DNA"/>
</dbReference>